<dbReference type="Proteomes" id="UP000488956">
    <property type="component" value="Unassembled WGS sequence"/>
</dbReference>
<dbReference type="EMBL" id="QXFX01002728">
    <property type="protein sequence ID" value="KAE9074203.1"/>
    <property type="molecule type" value="Genomic_DNA"/>
</dbReference>
<name>A0A6A3DWY4_9STRA</name>
<feature type="coiled-coil region" evidence="1">
    <location>
        <begin position="205"/>
        <end position="232"/>
    </location>
</feature>
<evidence type="ECO:0000313" key="21">
    <source>
        <dbReference type="Proteomes" id="UP000486351"/>
    </source>
</evidence>
<dbReference type="Proteomes" id="UP000460718">
    <property type="component" value="Unassembled WGS sequence"/>
</dbReference>
<evidence type="ECO:0000313" key="15">
    <source>
        <dbReference type="Proteomes" id="UP000437068"/>
    </source>
</evidence>
<evidence type="ECO:0000313" key="4">
    <source>
        <dbReference type="EMBL" id="KAE8976460.1"/>
    </source>
</evidence>
<dbReference type="Proteomes" id="UP000429523">
    <property type="component" value="Unassembled WGS sequence"/>
</dbReference>
<keyword evidence="14" id="KW-1185">Reference proteome</keyword>
<proteinExistence type="predicted"/>
<evidence type="ECO:0000313" key="16">
    <source>
        <dbReference type="Proteomes" id="UP000440367"/>
    </source>
</evidence>
<evidence type="ECO:0000313" key="11">
    <source>
        <dbReference type="EMBL" id="KAE9279168.1"/>
    </source>
</evidence>
<dbReference type="Proteomes" id="UP000486351">
    <property type="component" value="Unassembled WGS sequence"/>
</dbReference>
<evidence type="ECO:0000313" key="5">
    <source>
        <dbReference type="EMBL" id="KAE9074203.1"/>
    </source>
</evidence>
<dbReference type="EMBL" id="QXGD01002640">
    <property type="protein sequence ID" value="KAE9186005.1"/>
    <property type="molecule type" value="Genomic_DNA"/>
</dbReference>
<reference evidence="13 14" key="1">
    <citation type="submission" date="2018-08" db="EMBL/GenBank/DDBJ databases">
        <title>Genomic investigation of the strawberry pathogen Phytophthora fragariae indicates pathogenicity is determined by transcriptional variation in three key races.</title>
        <authorList>
            <person name="Adams T.M."/>
            <person name="Armitage A.D."/>
            <person name="Sobczyk M.K."/>
            <person name="Bates H.J."/>
            <person name="Dunwell J.M."/>
            <person name="Nellist C.F."/>
            <person name="Harrison R.J."/>
        </authorList>
    </citation>
    <scope>NUCLEOTIDE SEQUENCE [LARGE SCALE GENOMIC DNA]</scope>
    <source>
        <strain evidence="11 15">A4</strain>
        <strain evidence="10 16">BC-1</strain>
        <strain evidence="9 20">BC-23</strain>
        <strain evidence="8 14">NOV-27</strain>
        <strain evidence="7 17">NOV-5</strain>
        <strain evidence="6 18">NOV-71</strain>
        <strain evidence="12 21">NOV-77</strain>
        <strain evidence="3 13">NOV-9</strain>
        <strain evidence="5 22">ONT-3</strain>
        <strain evidence="4 19">SCRP245</strain>
    </source>
</reference>
<evidence type="ECO:0000313" key="7">
    <source>
        <dbReference type="EMBL" id="KAE9093413.1"/>
    </source>
</evidence>
<dbReference type="EMBL" id="QXGC01002693">
    <property type="protein sequence ID" value="KAE9182874.1"/>
    <property type="molecule type" value="Genomic_DNA"/>
</dbReference>
<dbReference type="EMBL" id="QXFW01002664">
    <property type="protein sequence ID" value="KAE8976460.1"/>
    <property type="molecule type" value="Genomic_DNA"/>
</dbReference>
<evidence type="ECO:0000313" key="14">
    <source>
        <dbReference type="Proteomes" id="UP000433483"/>
    </source>
</evidence>
<dbReference type="Proteomes" id="UP000441208">
    <property type="component" value="Unassembled WGS sequence"/>
</dbReference>
<evidence type="ECO:0000313" key="19">
    <source>
        <dbReference type="Proteomes" id="UP000460718"/>
    </source>
</evidence>
<evidence type="ECO:0000313" key="8">
    <source>
        <dbReference type="EMBL" id="KAE9175840.1"/>
    </source>
</evidence>
<keyword evidence="1" id="KW-0175">Coiled coil</keyword>
<dbReference type="Proteomes" id="UP000433483">
    <property type="component" value="Unassembled WGS sequence"/>
</dbReference>
<dbReference type="Proteomes" id="UP000476176">
    <property type="component" value="Unassembled WGS sequence"/>
</dbReference>
<evidence type="ECO:0000313" key="20">
    <source>
        <dbReference type="Proteomes" id="UP000476176"/>
    </source>
</evidence>
<comment type="caution">
    <text evidence="3">The sequence shown here is derived from an EMBL/GenBank/DDBJ whole genome shotgun (WGS) entry which is preliminary data.</text>
</comment>
<dbReference type="EMBL" id="QXGA01002695">
    <property type="protein sequence ID" value="KAE9093413.1"/>
    <property type="molecule type" value="Genomic_DNA"/>
</dbReference>
<dbReference type="Proteomes" id="UP000440732">
    <property type="component" value="Unassembled WGS sequence"/>
</dbReference>
<evidence type="ECO:0000313" key="22">
    <source>
        <dbReference type="Proteomes" id="UP000488956"/>
    </source>
</evidence>
<dbReference type="EMBL" id="QXGB01002683">
    <property type="protein sequence ID" value="KAE9175840.1"/>
    <property type="molecule type" value="Genomic_DNA"/>
</dbReference>
<evidence type="ECO:0000256" key="1">
    <source>
        <dbReference type="SAM" id="Coils"/>
    </source>
</evidence>
<dbReference type="Proteomes" id="UP000440367">
    <property type="component" value="Unassembled WGS sequence"/>
</dbReference>
<dbReference type="EMBL" id="QXGE01002787">
    <property type="protein sequence ID" value="KAE9279168.1"/>
    <property type="molecule type" value="Genomic_DNA"/>
</dbReference>
<evidence type="ECO:0000256" key="2">
    <source>
        <dbReference type="SAM" id="MobiDB-lite"/>
    </source>
</evidence>
<evidence type="ECO:0000313" key="17">
    <source>
        <dbReference type="Proteomes" id="UP000440732"/>
    </source>
</evidence>
<gene>
    <name evidence="11" type="ORF">PF001_g24838</name>
    <name evidence="10" type="ORF">PF002_g25999</name>
    <name evidence="9" type="ORF">PF004_g24113</name>
    <name evidence="8" type="ORF">PF005_g25225</name>
    <name evidence="7" type="ORF">PF006_g24444</name>
    <name evidence="6" type="ORF">PF007_g25262</name>
    <name evidence="12" type="ORF">PF008_g24231</name>
    <name evidence="3" type="ORF">PF009_g25964</name>
    <name evidence="5" type="ORF">PF010_g24772</name>
    <name evidence="4" type="ORF">PF011_g24043</name>
</gene>
<dbReference type="OrthoDB" id="10275529at2759"/>
<protein>
    <submittedName>
        <fullName evidence="3">Uncharacterized protein</fullName>
    </submittedName>
</protein>
<dbReference type="EMBL" id="QXFY01002561">
    <property type="protein sequence ID" value="KAE9295567.1"/>
    <property type="molecule type" value="Genomic_DNA"/>
</dbReference>
<feature type="region of interest" description="Disordered" evidence="2">
    <location>
        <begin position="1"/>
        <end position="30"/>
    </location>
</feature>
<evidence type="ECO:0000313" key="12">
    <source>
        <dbReference type="EMBL" id="KAE9295567.1"/>
    </source>
</evidence>
<dbReference type="EMBL" id="QXGF01002680">
    <property type="protein sequence ID" value="KAE8923791.1"/>
    <property type="molecule type" value="Genomic_DNA"/>
</dbReference>
<dbReference type="AlphaFoldDB" id="A0A6A3DWY4"/>
<dbReference type="Proteomes" id="UP000437068">
    <property type="component" value="Unassembled WGS sequence"/>
</dbReference>
<evidence type="ECO:0000313" key="9">
    <source>
        <dbReference type="EMBL" id="KAE9182874.1"/>
    </source>
</evidence>
<dbReference type="EMBL" id="QXFZ01002676">
    <property type="protein sequence ID" value="KAE9074799.1"/>
    <property type="molecule type" value="Genomic_DNA"/>
</dbReference>
<accession>A0A6A3DWY4</accession>
<organism evidence="3 13">
    <name type="scientific">Phytophthora fragariae</name>
    <dbReference type="NCBI Taxonomy" id="53985"/>
    <lineage>
        <taxon>Eukaryota</taxon>
        <taxon>Sar</taxon>
        <taxon>Stramenopiles</taxon>
        <taxon>Oomycota</taxon>
        <taxon>Peronosporomycetes</taxon>
        <taxon>Peronosporales</taxon>
        <taxon>Peronosporaceae</taxon>
        <taxon>Phytophthora</taxon>
    </lineage>
</organism>
<evidence type="ECO:0000313" key="18">
    <source>
        <dbReference type="Proteomes" id="UP000441208"/>
    </source>
</evidence>
<evidence type="ECO:0000313" key="3">
    <source>
        <dbReference type="EMBL" id="KAE8923791.1"/>
    </source>
</evidence>
<sequence length="351" mass="39222">MEGKDNDPGQVASDSSFTTKLPGFSDEDAVDDNTLEMMTRMVSSAWSDDDNVELYARVMQRKTEEASSSGASDNASKYWSIRKVGDFTCHLELADKPSQYSVLSEDPEEECKALWDKLRSLYVLSENRRGSTWLTITGPSMNEKIPAIFSQVKKSCEEGHLRRSVALVMEQLRQEKADQLRQRIKDRLTLKTGSCPETAEMKRPIVNQARRIDELAKRIEALEAINTEMSAKLQFGKVLSEMERKDFGTILVNLALAQREVNATRLGFGKVFGEMKKKDFSRLLEEKSVAKRNAEAAELIVQLLQMEAQRAGIPLGALDIPIVMPEVVAVTGAVSQYSDDIPLATPVPKQI</sequence>
<evidence type="ECO:0000313" key="10">
    <source>
        <dbReference type="EMBL" id="KAE9186005.1"/>
    </source>
</evidence>
<evidence type="ECO:0000313" key="13">
    <source>
        <dbReference type="Proteomes" id="UP000429523"/>
    </source>
</evidence>
<evidence type="ECO:0000313" key="6">
    <source>
        <dbReference type="EMBL" id="KAE9074799.1"/>
    </source>
</evidence>